<accession>A0A843TWZ9</accession>
<gene>
    <name evidence="1" type="ORF">Taro_007038</name>
</gene>
<evidence type="ECO:0000313" key="1">
    <source>
        <dbReference type="EMBL" id="MQL74656.1"/>
    </source>
</evidence>
<organism evidence="1 2">
    <name type="scientific">Colocasia esculenta</name>
    <name type="common">Wild taro</name>
    <name type="synonym">Arum esculentum</name>
    <dbReference type="NCBI Taxonomy" id="4460"/>
    <lineage>
        <taxon>Eukaryota</taxon>
        <taxon>Viridiplantae</taxon>
        <taxon>Streptophyta</taxon>
        <taxon>Embryophyta</taxon>
        <taxon>Tracheophyta</taxon>
        <taxon>Spermatophyta</taxon>
        <taxon>Magnoliopsida</taxon>
        <taxon>Liliopsida</taxon>
        <taxon>Araceae</taxon>
        <taxon>Aroideae</taxon>
        <taxon>Colocasieae</taxon>
        <taxon>Colocasia</taxon>
    </lineage>
</organism>
<protein>
    <submittedName>
        <fullName evidence="1">Uncharacterized protein</fullName>
    </submittedName>
</protein>
<reference evidence="1" key="1">
    <citation type="submission" date="2017-07" db="EMBL/GenBank/DDBJ databases">
        <title>Taro Niue Genome Assembly and Annotation.</title>
        <authorList>
            <person name="Atibalentja N."/>
            <person name="Keating K."/>
            <person name="Fields C.J."/>
        </authorList>
    </citation>
    <scope>NUCLEOTIDE SEQUENCE</scope>
    <source>
        <strain evidence="1">Niue_2</strain>
        <tissue evidence="1">Leaf</tissue>
    </source>
</reference>
<dbReference type="AlphaFoldDB" id="A0A843TWZ9"/>
<keyword evidence="2" id="KW-1185">Reference proteome</keyword>
<dbReference type="Proteomes" id="UP000652761">
    <property type="component" value="Unassembled WGS sequence"/>
</dbReference>
<evidence type="ECO:0000313" key="2">
    <source>
        <dbReference type="Proteomes" id="UP000652761"/>
    </source>
</evidence>
<sequence>MEAVHCGSGQMRLAWRSGCRAEAASMKREEAVQRALRPIKGPQSPLLRGFPNIRMLLSSNLLFLLKKLREALRLCSGEEAGGGQRCEGLGMAAVLVVQVTLAHAAGARAMEVGQGTGVRSRSCAPREELRCGARAGHDGVAAAYDMAQSSGIRHGAEQLRWRCAFR</sequence>
<comment type="caution">
    <text evidence="1">The sequence shown here is derived from an EMBL/GenBank/DDBJ whole genome shotgun (WGS) entry which is preliminary data.</text>
</comment>
<name>A0A843TWZ9_COLES</name>
<dbReference type="EMBL" id="NMUH01000218">
    <property type="protein sequence ID" value="MQL74656.1"/>
    <property type="molecule type" value="Genomic_DNA"/>
</dbReference>
<proteinExistence type="predicted"/>